<accession>A0AA36DG76</accession>
<dbReference type="InterPro" id="IPR006150">
    <property type="entry name" value="Cys_repeat_1"/>
</dbReference>
<dbReference type="Proteomes" id="UP001177023">
    <property type="component" value="Unassembled WGS sequence"/>
</dbReference>
<comment type="caution">
    <text evidence="2">The sequence shown here is derived from an EMBL/GenBank/DDBJ whole genome shotgun (WGS) entry which is preliminary data.</text>
</comment>
<evidence type="ECO:0000313" key="3">
    <source>
        <dbReference type="Proteomes" id="UP001177023"/>
    </source>
</evidence>
<keyword evidence="3" id="KW-1185">Reference proteome</keyword>
<organism evidence="2 3">
    <name type="scientific">Mesorhabditis spiculigera</name>
    <dbReference type="NCBI Taxonomy" id="96644"/>
    <lineage>
        <taxon>Eukaryota</taxon>
        <taxon>Metazoa</taxon>
        <taxon>Ecdysozoa</taxon>
        <taxon>Nematoda</taxon>
        <taxon>Chromadorea</taxon>
        <taxon>Rhabditida</taxon>
        <taxon>Rhabditina</taxon>
        <taxon>Rhabditomorpha</taxon>
        <taxon>Rhabditoidea</taxon>
        <taxon>Rhabditidae</taxon>
        <taxon>Mesorhabditinae</taxon>
        <taxon>Mesorhabditis</taxon>
    </lineage>
</organism>
<reference evidence="2" key="1">
    <citation type="submission" date="2023-06" db="EMBL/GenBank/DDBJ databases">
        <authorList>
            <person name="Delattre M."/>
        </authorList>
    </citation>
    <scope>NUCLEOTIDE SEQUENCE</scope>
    <source>
        <strain evidence="2">AF72</strain>
    </source>
</reference>
<dbReference type="EMBL" id="CATQJA010002707">
    <property type="protein sequence ID" value="CAJ0586152.1"/>
    <property type="molecule type" value="Genomic_DNA"/>
</dbReference>
<feature type="non-terminal residue" evidence="2">
    <location>
        <position position="1"/>
    </location>
</feature>
<sequence>MRSNCECPSKFGYSAAPDGKSCRRLRRRLKEKCTSDLECSAAFSECATGGCRCKPGFQRDGDGGCKPIKYQCVGGQSPLMKRDKLITCSLQQARFSRLRKLDNDTEILEGPVPENPEENGGQPDGYQIMDVTASPAGANSTQFADVQDTCDFGHYCVAVFDDPQKPGYYQGFCCPNPTPREPVCPVGEPHSSSQMPSYGCAGCPDDHYCHRDTVSTEKEICCPKPCVSLEDLYFDGQCYPMAYNGDSCFVDEQCVSQPAQNAQDPSETAKLRCLQSICACPPGFSYTDGECKRIECRVGLRGEPAVDRLGNLIRCARSSDCSQGSICDPTGRVCCKGMNRCPAGHVETGESCGLASPCSSLDDICHKTIKGIRMCCRPEA</sequence>
<protein>
    <recommendedName>
        <fullName evidence="1">EB domain-containing protein</fullName>
    </recommendedName>
</protein>
<dbReference type="Pfam" id="PF01683">
    <property type="entry name" value="EB"/>
    <property type="match status" value="1"/>
</dbReference>
<dbReference type="InterPro" id="IPR006149">
    <property type="entry name" value="EB_dom"/>
</dbReference>
<name>A0AA36DG76_9BILA</name>
<dbReference type="AlphaFoldDB" id="A0AA36DG76"/>
<evidence type="ECO:0000259" key="1">
    <source>
        <dbReference type="Pfam" id="PF01683"/>
    </source>
</evidence>
<proteinExistence type="predicted"/>
<gene>
    <name evidence="2" type="ORF">MSPICULIGERA_LOCUS24159</name>
</gene>
<feature type="domain" description="EB" evidence="1">
    <location>
        <begin position="231"/>
        <end position="291"/>
    </location>
</feature>
<evidence type="ECO:0000313" key="2">
    <source>
        <dbReference type="EMBL" id="CAJ0586152.1"/>
    </source>
</evidence>
<dbReference type="SMART" id="SM00289">
    <property type="entry name" value="WR1"/>
    <property type="match status" value="3"/>
</dbReference>